<comment type="caution">
    <text evidence="6">The sequence shown here is derived from an EMBL/GenBank/DDBJ whole genome shotgun (WGS) entry which is preliminary data.</text>
</comment>
<keyword evidence="2 5" id="KW-0812">Transmembrane</keyword>
<feature type="transmembrane region" description="Helical" evidence="5">
    <location>
        <begin position="104"/>
        <end position="124"/>
    </location>
</feature>
<dbReference type="NCBIfam" id="NF001325">
    <property type="entry name" value="PRK00259.1-3"/>
    <property type="match status" value="1"/>
</dbReference>
<dbReference type="RefSeq" id="WP_002937484.1">
    <property type="nucleotide sequence ID" value="NZ_JARQZE010000007.1"/>
</dbReference>
<dbReference type="PANTHER" id="PTHR36917">
    <property type="entry name" value="INTRACELLULAR SEPTATION PROTEIN A-RELATED"/>
    <property type="match status" value="1"/>
</dbReference>
<comment type="subcellular location">
    <subcellularLocation>
        <location evidence="5">Cell inner membrane</location>
        <topology evidence="5">Multi-pass membrane protein</topology>
    </subcellularLocation>
</comment>
<sequence length="202" mass="22540">MKILFDLLPVILFFAAYKLGGANPDAAHALASGWLGGDIAPSQAPILIATFVAIVATGLQIALVWLRHRKVDNMLWVSLGIIVVFGGATLFFHNPTFIKWKPTALYWLFGFVLLGSALILKRNLIRKMLEAQIQLPDQVWGRLNAAWACFFVAMGLLNLYVAYNFSEEAWVNFKMFGGLGLMLAFVLAQGFYLSRHMEEETN</sequence>
<keyword evidence="1 5" id="KW-1003">Cell membrane</keyword>
<comment type="function">
    <text evidence="5">Plays a role in cell envelope biogenesis, maintenance of cell envelope integrity and membrane homeostasis.</text>
</comment>
<evidence type="ECO:0000256" key="3">
    <source>
        <dbReference type="ARBA" id="ARBA00022989"/>
    </source>
</evidence>
<reference evidence="7" key="1">
    <citation type="journal article" date="2019" name="Int. J. Syst. Evol. Microbiol.">
        <title>The Global Catalogue of Microorganisms (GCM) 10K type strain sequencing project: providing services to taxonomists for standard genome sequencing and annotation.</title>
        <authorList>
            <consortium name="The Broad Institute Genomics Platform"/>
            <consortium name="The Broad Institute Genome Sequencing Center for Infectious Disease"/>
            <person name="Wu L."/>
            <person name="Ma J."/>
        </authorList>
    </citation>
    <scope>NUCLEOTIDE SEQUENCE [LARGE SCALE GENOMIC DNA]</scope>
    <source>
        <strain evidence="7">CCUG 48884</strain>
    </source>
</reference>
<dbReference type="InterPro" id="IPR006008">
    <property type="entry name" value="YciB"/>
</dbReference>
<keyword evidence="3 5" id="KW-1133">Transmembrane helix</keyword>
<evidence type="ECO:0000256" key="4">
    <source>
        <dbReference type="ARBA" id="ARBA00023136"/>
    </source>
</evidence>
<feature type="transmembrane region" description="Helical" evidence="5">
    <location>
        <begin position="175"/>
        <end position="193"/>
    </location>
</feature>
<evidence type="ECO:0000256" key="1">
    <source>
        <dbReference type="ARBA" id="ARBA00022475"/>
    </source>
</evidence>
<protein>
    <recommendedName>
        <fullName evidence="5">Inner membrane-spanning protein YciB</fullName>
    </recommendedName>
</protein>
<feature type="transmembrane region" description="Helical" evidence="5">
    <location>
        <begin position="145"/>
        <end position="163"/>
    </location>
</feature>
<dbReference type="NCBIfam" id="TIGR00997">
    <property type="entry name" value="ispZ"/>
    <property type="match status" value="1"/>
</dbReference>
<gene>
    <name evidence="5" type="primary">yciB</name>
    <name evidence="6" type="ORF">ACFQ4M_07460</name>
</gene>
<evidence type="ECO:0000313" key="6">
    <source>
        <dbReference type="EMBL" id="MFD1263419.1"/>
    </source>
</evidence>
<evidence type="ECO:0000256" key="2">
    <source>
        <dbReference type="ARBA" id="ARBA00022692"/>
    </source>
</evidence>
<keyword evidence="5" id="KW-0997">Cell inner membrane</keyword>
<feature type="transmembrane region" description="Helical" evidence="5">
    <location>
        <begin position="46"/>
        <end position="66"/>
    </location>
</feature>
<feature type="transmembrane region" description="Helical" evidence="5">
    <location>
        <begin position="73"/>
        <end position="92"/>
    </location>
</feature>
<proteinExistence type="inferred from homology"/>
<accession>A0ABW3WEA4</accession>
<evidence type="ECO:0000256" key="5">
    <source>
        <dbReference type="HAMAP-Rule" id="MF_00189"/>
    </source>
</evidence>
<evidence type="ECO:0000313" key="7">
    <source>
        <dbReference type="Proteomes" id="UP001597158"/>
    </source>
</evidence>
<comment type="similarity">
    <text evidence="5">Belongs to the YciB family.</text>
</comment>
<keyword evidence="4 5" id="KW-0472">Membrane</keyword>
<name>A0ABW3WEA4_9RHOO</name>
<dbReference type="EMBL" id="JBHTMC010000013">
    <property type="protein sequence ID" value="MFD1263419.1"/>
    <property type="molecule type" value="Genomic_DNA"/>
</dbReference>
<dbReference type="PANTHER" id="PTHR36917:SF1">
    <property type="entry name" value="INNER MEMBRANE-SPANNING PROTEIN YCIB"/>
    <property type="match status" value="1"/>
</dbReference>
<organism evidence="6 7">
    <name type="scientific">Thauera mechernichensis</name>
    <dbReference type="NCBI Taxonomy" id="82788"/>
    <lineage>
        <taxon>Bacteria</taxon>
        <taxon>Pseudomonadati</taxon>
        <taxon>Pseudomonadota</taxon>
        <taxon>Betaproteobacteria</taxon>
        <taxon>Rhodocyclales</taxon>
        <taxon>Zoogloeaceae</taxon>
        <taxon>Thauera</taxon>
    </lineage>
</organism>
<dbReference type="HAMAP" id="MF_00189">
    <property type="entry name" value="YciB"/>
    <property type="match status" value="1"/>
</dbReference>
<dbReference type="Proteomes" id="UP001597158">
    <property type="component" value="Unassembled WGS sequence"/>
</dbReference>
<keyword evidence="7" id="KW-1185">Reference proteome</keyword>
<dbReference type="Pfam" id="PF04279">
    <property type="entry name" value="IspA"/>
    <property type="match status" value="1"/>
</dbReference>